<organism evidence="3 4">
    <name type="scientific">Eshraghiella crossota DSM 2876</name>
    <dbReference type="NCBI Taxonomy" id="511680"/>
    <lineage>
        <taxon>Bacteria</taxon>
        <taxon>Bacillati</taxon>
        <taxon>Bacillota</taxon>
        <taxon>Clostridia</taxon>
        <taxon>Lachnospirales</taxon>
        <taxon>Lachnospiraceae</taxon>
        <taxon>Eshraghiella</taxon>
    </lineage>
</organism>
<name>D4S1C5_9FIRM</name>
<dbReference type="STRING" id="45851.BHV86_08855"/>
<feature type="transmembrane region" description="Helical" evidence="2">
    <location>
        <begin position="10"/>
        <end position="28"/>
    </location>
</feature>
<evidence type="ECO:0000256" key="1">
    <source>
        <dbReference type="SAM" id="Coils"/>
    </source>
</evidence>
<dbReference type="GeneID" id="98917963"/>
<dbReference type="HOGENOM" id="CLU_699520_0_0_9"/>
<dbReference type="eggNOG" id="ENOG5031E01">
    <property type="taxonomic scope" value="Bacteria"/>
</dbReference>
<feature type="coiled-coil region" evidence="1">
    <location>
        <begin position="31"/>
        <end position="65"/>
    </location>
</feature>
<keyword evidence="2" id="KW-1133">Transmembrane helix</keyword>
<reference evidence="3 4" key="1">
    <citation type="submission" date="2010-02" db="EMBL/GenBank/DDBJ databases">
        <authorList>
            <person name="Weinstock G."/>
            <person name="Sodergren E."/>
            <person name="Clifton S."/>
            <person name="Fulton L."/>
            <person name="Fulton B."/>
            <person name="Courtney L."/>
            <person name="Fronick C."/>
            <person name="Harrison M."/>
            <person name="Strong C."/>
            <person name="Farmer C."/>
            <person name="Delahaunty K."/>
            <person name="Markovic C."/>
            <person name="Hall O."/>
            <person name="Minx P."/>
            <person name="Tomlinson C."/>
            <person name="Mitreva M."/>
            <person name="Nelson J."/>
            <person name="Hou S."/>
            <person name="Wollam A."/>
            <person name="Pepin K.H."/>
            <person name="Johnson M."/>
            <person name="Bhonagiri V."/>
            <person name="Zhang X."/>
            <person name="Suruliraj S."/>
            <person name="Warren W."/>
            <person name="Chinwalla A."/>
            <person name="Mardis E.R."/>
            <person name="Wilson R.K."/>
        </authorList>
    </citation>
    <scope>NUCLEOTIDE SEQUENCE [LARGE SCALE GENOMIC DNA]</scope>
    <source>
        <strain evidence="3 4">DSM 2876</strain>
    </source>
</reference>
<evidence type="ECO:0000313" key="4">
    <source>
        <dbReference type="Proteomes" id="UP000006238"/>
    </source>
</evidence>
<keyword evidence="2" id="KW-0812">Transmembrane</keyword>
<proteinExistence type="predicted"/>
<sequence length="378" mass="42187">MKLNDREKKLIFIVVGVILIALSYFIGYRKISAANNKLDDKIEENRTLYNNLKEMQAREKQYLEDTEYYTSEYNTLLGSFDTGYSQEYSIMFVDQIEKDTGVWFSQVSLADTAALYTFGAITSSNPMTQGAAVYTSDYVGYGTTLTLSYKTSYAGYKELIEYLNTYKFKCRIDSVNATYNADDDEVSGSMILNIYAITGSDRKFLGAPVQNKFTGTENIFNSSTFTPGTNADEENGNNIVTDYDYYIALDSFKSDADSVVIGPKGDSAATRISKNSSEREKVTITFSGKEGKYTVSYAIGDTVYPATNYENGVEFTPGSMLSLLVVGTDRDPEGEDINGADATIINNTDMKLYVKIVDDDENPRFKIREKSGEVVVYE</sequence>
<evidence type="ECO:0000256" key="2">
    <source>
        <dbReference type="SAM" id="Phobius"/>
    </source>
</evidence>
<dbReference type="AlphaFoldDB" id="D4S1C5"/>
<dbReference type="RefSeq" id="WP_005603764.1">
    <property type="nucleotide sequence ID" value="NZ_GG663524.1"/>
</dbReference>
<evidence type="ECO:0000313" key="3">
    <source>
        <dbReference type="EMBL" id="EFF68015.1"/>
    </source>
</evidence>
<dbReference type="EMBL" id="ABWN01000033">
    <property type="protein sequence ID" value="EFF68015.1"/>
    <property type="molecule type" value="Genomic_DNA"/>
</dbReference>
<comment type="caution">
    <text evidence="3">The sequence shown here is derived from an EMBL/GenBank/DDBJ whole genome shotgun (WGS) entry which is preliminary data.</text>
</comment>
<keyword evidence="2" id="KW-0472">Membrane</keyword>
<dbReference type="Proteomes" id="UP000006238">
    <property type="component" value="Unassembled WGS sequence"/>
</dbReference>
<protein>
    <submittedName>
        <fullName evidence="3">Uncharacterized protein</fullName>
    </submittedName>
</protein>
<accession>D4S1C5</accession>
<keyword evidence="4" id="KW-1185">Reference proteome</keyword>
<keyword evidence="1" id="KW-0175">Coiled coil</keyword>
<gene>
    <name evidence="3" type="ORF">BUTYVIB_01895</name>
</gene>